<organism evidence="1">
    <name type="scientific">Arundo donax</name>
    <name type="common">Giant reed</name>
    <name type="synonym">Donax arundinaceus</name>
    <dbReference type="NCBI Taxonomy" id="35708"/>
    <lineage>
        <taxon>Eukaryota</taxon>
        <taxon>Viridiplantae</taxon>
        <taxon>Streptophyta</taxon>
        <taxon>Embryophyta</taxon>
        <taxon>Tracheophyta</taxon>
        <taxon>Spermatophyta</taxon>
        <taxon>Magnoliopsida</taxon>
        <taxon>Liliopsida</taxon>
        <taxon>Poales</taxon>
        <taxon>Poaceae</taxon>
        <taxon>PACMAD clade</taxon>
        <taxon>Arundinoideae</taxon>
        <taxon>Arundineae</taxon>
        <taxon>Arundo</taxon>
    </lineage>
</organism>
<reference evidence="1" key="1">
    <citation type="submission" date="2014-09" db="EMBL/GenBank/DDBJ databases">
        <authorList>
            <person name="Magalhaes I.L.F."/>
            <person name="Oliveira U."/>
            <person name="Santos F.R."/>
            <person name="Vidigal T.H.D.A."/>
            <person name="Brescovit A.D."/>
            <person name="Santos A.J."/>
        </authorList>
    </citation>
    <scope>NUCLEOTIDE SEQUENCE</scope>
    <source>
        <tissue evidence="1">Shoot tissue taken approximately 20 cm above the soil surface</tissue>
    </source>
</reference>
<accession>A0A0A8XZ75</accession>
<proteinExistence type="predicted"/>
<reference evidence="1" key="2">
    <citation type="journal article" date="2015" name="Data Brief">
        <title>Shoot transcriptome of the giant reed, Arundo donax.</title>
        <authorList>
            <person name="Barrero R.A."/>
            <person name="Guerrero F.D."/>
            <person name="Moolhuijzen P."/>
            <person name="Goolsby J.A."/>
            <person name="Tidwell J."/>
            <person name="Bellgard S.E."/>
            <person name="Bellgard M.I."/>
        </authorList>
    </citation>
    <scope>NUCLEOTIDE SEQUENCE</scope>
    <source>
        <tissue evidence="1">Shoot tissue taken approximately 20 cm above the soil surface</tissue>
    </source>
</reference>
<dbReference type="AlphaFoldDB" id="A0A0A8XZ75"/>
<protein>
    <submittedName>
        <fullName evidence="1">Uncharacterized protein</fullName>
    </submittedName>
</protein>
<name>A0A0A8XZ75_ARUDO</name>
<evidence type="ECO:0000313" key="1">
    <source>
        <dbReference type="EMBL" id="JAD18058.1"/>
    </source>
</evidence>
<dbReference type="EMBL" id="GBRH01279837">
    <property type="protein sequence ID" value="JAD18058.1"/>
    <property type="molecule type" value="Transcribed_RNA"/>
</dbReference>
<sequence>MIAPIVSNYEKSGRRNDAKFSSSDILHQITAEITFNTPFCQKYPVSCSIKWLANSATTLNRSMAFTSFRQTY</sequence>